<feature type="signal peptide" evidence="1">
    <location>
        <begin position="1"/>
        <end position="19"/>
    </location>
</feature>
<comment type="caution">
    <text evidence="2">The sequence shown here is derived from an EMBL/GenBank/DDBJ whole genome shotgun (WGS) entry which is preliminary data.</text>
</comment>
<evidence type="ECO:0000313" key="2">
    <source>
        <dbReference type="EMBL" id="KAK5105731.1"/>
    </source>
</evidence>
<name>A0AAN7T7C5_9PEZI</name>
<gene>
    <name evidence="2" type="ORF">LTR62_002333</name>
</gene>
<keyword evidence="1" id="KW-0732">Signal</keyword>
<dbReference type="AlphaFoldDB" id="A0AAN7T7C5"/>
<evidence type="ECO:0000256" key="1">
    <source>
        <dbReference type="SAM" id="SignalP"/>
    </source>
</evidence>
<evidence type="ECO:0000313" key="3">
    <source>
        <dbReference type="Proteomes" id="UP001310890"/>
    </source>
</evidence>
<dbReference type="EMBL" id="JAVRRL010000161">
    <property type="protein sequence ID" value="KAK5105731.1"/>
    <property type="molecule type" value="Genomic_DNA"/>
</dbReference>
<proteinExistence type="predicted"/>
<protein>
    <submittedName>
        <fullName evidence="2">Uncharacterized protein</fullName>
    </submittedName>
</protein>
<dbReference type="Proteomes" id="UP001310890">
    <property type="component" value="Unassembled WGS sequence"/>
</dbReference>
<reference evidence="2" key="1">
    <citation type="submission" date="2023-08" db="EMBL/GenBank/DDBJ databases">
        <title>Black Yeasts Isolated from many extreme environments.</title>
        <authorList>
            <person name="Coleine C."/>
            <person name="Stajich J.E."/>
            <person name="Selbmann L."/>
        </authorList>
    </citation>
    <scope>NUCLEOTIDE SEQUENCE</scope>
    <source>
        <strain evidence="2">CCFEE 5401</strain>
    </source>
</reference>
<organism evidence="2 3">
    <name type="scientific">Meristemomyces frigidus</name>
    <dbReference type="NCBI Taxonomy" id="1508187"/>
    <lineage>
        <taxon>Eukaryota</taxon>
        <taxon>Fungi</taxon>
        <taxon>Dikarya</taxon>
        <taxon>Ascomycota</taxon>
        <taxon>Pezizomycotina</taxon>
        <taxon>Dothideomycetes</taxon>
        <taxon>Dothideomycetidae</taxon>
        <taxon>Mycosphaerellales</taxon>
        <taxon>Teratosphaeriaceae</taxon>
        <taxon>Meristemomyces</taxon>
    </lineage>
</organism>
<sequence length="87" mass="9252">MRLIALFSGMLAMATFALAVPGSSPLENASEATLEKRCVGVGEICSIPSDCCTAPLPAVQLWRPTRSYDGVCEERLQLPAINASVVR</sequence>
<accession>A0AAN7T7C5</accession>
<feature type="chain" id="PRO_5042816161" evidence="1">
    <location>
        <begin position="20"/>
        <end position="87"/>
    </location>
</feature>